<reference evidence="1 2" key="1">
    <citation type="journal article" date="2024" name="Commun. Biol.">
        <title>Comparative genomic analysis of thermophilic fungi reveals convergent evolutionary adaptations and gene losses.</title>
        <authorList>
            <person name="Steindorff A.S."/>
            <person name="Aguilar-Pontes M.V."/>
            <person name="Robinson A.J."/>
            <person name="Andreopoulos B."/>
            <person name="LaButti K."/>
            <person name="Kuo A."/>
            <person name="Mondo S."/>
            <person name="Riley R."/>
            <person name="Otillar R."/>
            <person name="Haridas S."/>
            <person name="Lipzen A."/>
            <person name="Grimwood J."/>
            <person name="Schmutz J."/>
            <person name="Clum A."/>
            <person name="Reid I.D."/>
            <person name="Moisan M.C."/>
            <person name="Butler G."/>
            <person name="Nguyen T.T.M."/>
            <person name="Dewar K."/>
            <person name="Conant G."/>
            <person name="Drula E."/>
            <person name="Henrissat B."/>
            <person name="Hansel C."/>
            <person name="Singer S."/>
            <person name="Hutchinson M.I."/>
            <person name="de Vries R.P."/>
            <person name="Natvig D.O."/>
            <person name="Powell A.J."/>
            <person name="Tsang A."/>
            <person name="Grigoriev I.V."/>
        </authorList>
    </citation>
    <scope>NUCLEOTIDE SEQUENCE [LARGE SCALE GENOMIC DNA]</scope>
    <source>
        <strain evidence="1 2">CBS 494.80</strain>
    </source>
</reference>
<dbReference type="EMBL" id="JAZHXI010000013">
    <property type="protein sequence ID" value="KAL2065184.1"/>
    <property type="molecule type" value="Genomic_DNA"/>
</dbReference>
<sequence>MSAEKLKVVKTYITDNLLKGFIEPSDDNLRNDKTLRDKLL</sequence>
<organism evidence="1 2">
    <name type="scientific">Oculimacula yallundae</name>
    <dbReference type="NCBI Taxonomy" id="86028"/>
    <lineage>
        <taxon>Eukaryota</taxon>
        <taxon>Fungi</taxon>
        <taxon>Dikarya</taxon>
        <taxon>Ascomycota</taxon>
        <taxon>Pezizomycotina</taxon>
        <taxon>Leotiomycetes</taxon>
        <taxon>Helotiales</taxon>
        <taxon>Ploettnerulaceae</taxon>
        <taxon>Oculimacula</taxon>
    </lineage>
</organism>
<accession>A0ABR4C5G0</accession>
<protein>
    <submittedName>
        <fullName evidence="1">Uncharacterized protein</fullName>
    </submittedName>
</protein>
<evidence type="ECO:0000313" key="1">
    <source>
        <dbReference type="EMBL" id="KAL2065184.1"/>
    </source>
</evidence>
<evidence type="ECO:0000313" key="2">
    <source>
        <dbReference type="Proteomes" id="UP001595075"/>
    </source>
</evidence>
<comment type="caution">
    <text evidence="1">The sequence shown here is derived from an EMBL/GenBank/DDBJ whole genome shotgun (WGS) entry which is preliminary data.</text>
</comment>
<proteinExistence type="predicted"/>
<keyword evidence="2" id="KW-1185">Reference proteome</keyword>
<dbReference type="Proteomes" id="UP001595075">
    <property type="component" value="Unassembled WGS sequence"/>
</dbReference>
<gene>
    <name evidence="1" type="ORF">VTL71DRAFT_4325</name>
</gene>
<name>A0ABR4C5G0_9HELO</name>